<comment type="caution">
    <text evidence="7">The sequence shown here is derived from an EMBL/GenBank/DDBJ whole genome shotgun (WGS) entry which is preliminary data.</text>
</comment>
<dbReference type="InterPro" id="IPR050306">
    <property type="entry name" value="PfkB_Carbo_kinase"/>
</dbReference>
<organism evidence="7 8">
    <name type="scientific">Frondihabitans peucedani</name>
    <dbReference type="NCBI Taxonomy" id="598626"/>
    <lineage>
        <taxon>Bacteria</taxon>
        <taxon>Bacillati</taxon>
        <taxon>Actinomycetota</taxon>
        <taxon>Actinomycetes</taxon>
        <taxon>Micrococcales</taxon>
        <taxon>Microbacteriaceae</taxon>
        <taxon>Frondihabitans</taxon>
    </lineage>
</organism>
<dbReference type="PROSITE" id="PS00584">
    <property type="entry name" value="PFKB_KINASES_2"/>
    <property type="match status" value="1"/>
</dbReference>
<dbReference type="EMBL" id="BAABAU010000001">
    <property type="protein sequence ID" value="GAA4265872.1"/>
    <property type="molecule type" value="Genomic_DNA"/>
</dbReference>
<evidence type="ECO:0000259" key="6">
    <source>
        <dbReference type="Pfam" id="PF00294"/>
    </source>
</evidence>
<comment type="similarity">
    <text evidence="1">Belongs to the carbohydrate kinase PfkB family.</text>
</comment>
<dbReference type="Proteomes" id="UP001501594">
    <property type="component" value="Unassembled WGS sequence"/>
</dbReference>
<dbReference type="InterPro" id="IPR002173">
    <property type="entry name" value="Carboh/pur_kinase_PfkB_CS"/>
</dbReference>
<dbReference type="InterPro" id="IPR029056">
    <property type="entry name" value="Ribokinase-like"/>
</dbReference>
<evidence type="ECO:0000256" key="1">
    <source>
        <dbReference type="ARBA" id="ARBA00010688"/>
    </source>
</evidence>
<keyword evidence="3" id="KW-0547">Nucleotide-binding</keyword>
<name>A0ABP8E0Z3_9MICO</name>
<accession>A0ABP8E0Z3</accession>
<dbReference type="InterPro" id="IPR011611">
    <property type="entry name" value="PfkB_dom"/>
</dbReference>
<evidence type="ECO:0000256" key="2">
    <source>
        <dbReference type="ARBA" id="ARBA00022679"/>
    </source>
</evidence>
<sequence length="324" mass="33221">MRVGGGGRHPLGTLGDMHAPSAFPSAFVVGEALVDIVVDGDSTVEHPGGSPMNVAYGLARLGVTTTLRTQIAQDQRGRALEEHLAPVGVVLDPASRSAEHTSTAVATIQPDRHAEYEFDIEWAPGELALPDGVGLVHTGSIASALRPGSDDVAALFAESRPRALLSFDPNVRPGVTPDREAVLATVDALASVVHVLKLSDEDAAWLHPGLLLDEVVDRYLEAGATLVAVTRGAEGVLVATATDRLSLPSQPVDVVDTIGAGDSFMSGLLFAILSRGLADGVRSGVLGRGDLEAVAATALASARVTVSRAGANPPTPDELAAALG</sequence>
<dbReference type="Gene3D" id="3.40.1190.20">
    <property type="match status" value="1"/>
</dbReference>
<keyword evidence="5" id="KW-0067">ATP-binding</keyword>
<evidence type="ECO:0000313" key="7">
    <source>
        <dbReference type="EMBL" id="GAA4265872.1"/>
    </source>
</evidence>
<feature type="domain" description="Carbohydrate kinase PfkB" evidence="6">
    <location>
        <begin position="37"/>
        <end position="317"/>
    </location>
</feature>
<dbReference type="GO" id="GO:0016301">
    <property type="term" value="F:kinase activity"/>
    <property type="evidence" value="ECO:0007669"/>
    <property type="project" value="UniProtKB-KW"/>
</dbReference>
<gene>
    <name evidence="7" type="ORF">GCM10022256_14840</name>
</gene>
<keyword evidence="2" id="KW-0808">Transferase</keyword>
<dbReference type="Pfam" id="PF00294">
    <property type="entry name" value="PfkB"/>
    <property type="match status" value="1"/>
</dbReference>
<evidence type="ECO:0000256" key="5">
    <source>
        <dbReference type="ARBA" id="ARBA00022840"/>
    </source>
</evidence>
<dbReference type="PANTHER" id="PTHR43085:SF1">
    <property type="entry name" value="PSEUDOURIDINE KINASE-RELATED"/>
    <property type="match status" value="1"/>
</dbReference>
<evidence type="ECO:0000256" key="4">
    <source>
        <dbReference type="ARBA" id="ARBA00022777"/>
    </source>
</evidence>
<keyword evidence="8" id="KW-1185">Reference proteome</keyword>
<evidence type="ECO:0000256" key="3">
    <source>
        <dbReference type="ARBA" id="ARBA00022741"/>
    </source>
</evidence>
<proteinExistence type="inferred from homology"/>
<keyword evidence="4 7" id="KW-0418">Kinase</keyword>
<protein>
    <submittedName>
        <fullName evidence="7">Carbohydrate kinase</fullName>
    </submittedName>
</protein>
<evidence type="ECO:0000313" key="8">
    <source>
        <dbReference type="Proteomes" id="UP001501594"/>
    </source>
</evidence>
<reference evidence="8" key="1">
    <citation type="journal article" date="2019" name="Int. J. Syst. Evol. Microbiol.">
        <title>The Global Catalogue of Microorganisms (GCM) 10K type strain sequencing project: providing services to taxonomists for standard genome sequencing and annotation.</title>
        <authorList>
            <consortium name="The Broad Institute Genomics Platform"/>
            <consortium name="The Broad Institute Genome Sequencing Center for Infectious Disease"/>
            <person name="Wu L."/>
            <person name="Ma J."/>
        </authorList>
    </citation>
    <scope>NUCLEOTIDE SEQUENCE [LARGE SCALE GENOMIC DNA]</scope>
    <source>
        <strain evidence="8">JCM 17442</strain>
    </source>
</reference>
<dbReference type="PANTHER" id="PTHR43085">
    <property type="entry name" value="HEXOKINASE FAMILY MEMBER"/>
    <property type="match status" value="1"/>
</dbReference>
<dbReference type="SUPFAM" id="SSF53613">
    <property type="entry name" value="Ribokinase-like"/>
    <property type="match status" value="1"/>
</dbReference>